<evidence type="ECO:0000256" key="1">
    <source>
        <dbReference type="RuleBase" id="RU365057"/>
    </source>
</evidence>
<comment type="caution">
    <text evidence="3">The sequence shown here is derived from an EMBL/GenBank/DDBJ whole genome shotgun (WGS) entry which is preliminary data.</text>
</comment>
<reference evidence="3 4" key="1">
    <citation type="submission" date="2019-08" db="EMBL/GenBank/DDBJ databases">
        <title>Draft genome sequences of two oriental melons (Cucumis melo L. var makuwa).</title>
        <authorList>
            <person name="Kwon S.-Y."/>
        </authorList>
    </citation>
    <scope>NUCLEOTIDE SEQUENCE [LARGE SCALE GENOMIC DNA]</scope>
    <source>
        <strain evidence="4">cv. Chang Bougi</strain>
        <tissue evidence="3">Leaf</tissue>
    </source>
</reference>
<gene>
    <name evidence="3" type="ORF">E5676_scaffold522G00190</name>
</gene>
<name>A0A5D3D6E2_CUCMM</name>
<proteinExistence type="inferred from homology"/>
<protein>
    <recommendedName>
        <fullName evidence="1">Protein SDA1</fullName>
    </recommendedName>
</protein>
<dbReference type="AlphaFoldDB" id="A0A5D3D6E2"/>
<dbReference type="PANTHER" id="PTHR12730">
    <property type="entry name" value="HSDA/SDA1-RELATED"/>
    <property type="match status" value="1"/>
</dbReference>
<dbReference type="InterPro" id="IPR027312">
    <property type="entry name" value="Sda1"/>
</dbReference>
<evidence type="ECO:0000313" key="3">
    <source>
        <dbReference type="EMBL" id="TYK19105.1"/>
    </source>
</evidence>
<evidence type="ECO:0000259" key="2">
    <source>
        <dbReference type="Pfam" id="PF08158"/>
    </source>
</evidence>
<comment type="subcellular location">
    <subcellularLocation>
        <location evidence="1">Nucleus</location>
        <location evidence="1">Nucleolus</location>
    </subcellularLocation>
</comment>
<comment type="similarity">
    <text evidence="1">Belongs to the SDA1 family.</text>
</comment>
<dbReference type="Proteomes" id="UP000321947">
    <property type="component" value="Unassembled WGS sequence"/>
</dbReference>
<comment type="function">
    <text evidence="1">Required for 60S pre-ribosomal subunits export to the cytoplasm.</text>
</comment>
<evidence type="ECO:0000313" key="4">
    <source>
        <dbReference type="Proteomes" id="UP000321947"/>
    </source>
</evidence>
<dbReference type="GO" id="GO:0000055">
    <property type="term" value="P:ribosomal large subunit export from nucleus"/>
    <property type="evidence" value="ECO:0007669"/>
    <property type="project" value="UniProtKB-UniRule"/>
</dbReference>
<sequence length="275" mass="31116">MNSAPEKLTLPLLQSKMKCDPEGYECELVLLYNQFKSSMELFKQQASLHFTSVGGIGSDPSVAKDLSDRAMFLAHVTHLYPKHLIEFPKQLADLLNSSSKSLPSGLRCHIAQALILLINRKMVDIQENLALFVELQTLGDRTLRKLTFSHVIHSIKRMNQKHKNEAKNRALQKILFVLLQQEDEAKAKRSLITLCELHRRKVWFDERTANAICTACFHSSPRIMIAALSFLLDYEKIEDGEDDSDEESGEDDVASQTSQVILSKELVYKVGEGTN</sequence>
<organism evidence="3 4">
    <name type="scientific">Cucumis melo var. makuwa</name>
    <name type="common">Oriental melon</name>
    <dbReference type="NCBI Taxonomy" id="1194695"/>
    <lineage>
        <taxon>Eukaryota</taxon>
        <taxon>Viridiplantae</taxon>
        <taxon>Streptophyta</taxon>
        <taxon>Embryophyta</taxon>
        <taxon>Tracheophyta</taxon>
        <taxon>Spermatophyta</taxon>
        <taxon>Magnoliopsida</taxon>
        <taxon>eudicotyledons</taxon>
        <taxon>Gunneridae</taxon>
        <taxon>Pentapetalae</taxon>
        <taxon>rosids</taxon>
        <taxon>fabids</taxon>
        <taxon>Cucurbitales</taxon>
        <taxon>Cucurbitaceae</taxon>
        <taxon>Benincaseae</taxon>
        <taxon>Cucumis</taxon>
    </lineage>
</organism>
<dbReference type="GO" id="GO:0042273">
    <property type="term" value="P:ribosomal large subunit biogenesis"/>
    <property type="evidence" value="ECO:0007669"/>
    <property type="project" value="UniProtKB-UniRule"/>
</dbReference>
<keyword evidence="1" id="KW-0690">Ribosome biogenesis</keyword>
<dbReference type="GO" id="GO:0015031">
    <property type="term" value="P:protein transport"/>
    <property type="evidence" value="ECO:0007669"/>
    <property type="project" value="UniProtKB-KW"/>
</dbReference>
<keyword evidence="1" id="KW-0813">Transport</keyword>
<dbReference type="Pfam" id="PF08158">
    <property type="entry name" value="SDA1_HEAT"/>
    <property type="match status" value="1"/>
</dbReference>
<accession>A0A5D3D6E2</accession>
<dbReference type="EMBL" id="SSTD01007152">
    <property type="protein sequence ID" value="TYK19105.1"/>
    <property type="molecule type" value="Genomic_DNA"/>
</dbReference>
<dbReference type="GO" id="GO:0005730">
    <property type="term" value="C:nucleolus"/>
    <property type="evidence" value="ECO:0007669"/>
    <property type="project" value="UniProtKB-SubCell"/>
</dbReference>
<dbReference type="InterPro" id="IPR016024">
    <property type="entry name" value="ARM-type_fold"/>
</dbReference>
<feature type="domain" description="SDA1 N-terminal" evidence="2">
    <location>
        <begin position="72"/>
        <end position="262"/>
    </location>
</feature>
<keyword evidence="1" id="KW-0539">Nucleus</keyword>
<dbReference type="SUPFAM" id="SSF48371">
    <property type="entry name" value="ARM repeat"/>
    <property type="match status" value="1"/>
</dbReference>
<keyword evidence="1" id="KW-0653">Protein transport</keyword>
<dbReference type="PANTHER" id="PTHR12730:SF0">
    <property type="entry name" value="PROTEIN SDA1 HOMOLOG"/>
    <property type="match status" value="1"/>
</dbReference>
<dbReference type="InterPro" id="IPR012977">
    <property type="entry name" value="SDA1_N"/>
</dbReference>